<dbReference type="InterPro" id="IPR010071">
    <property type="entry name" value="AA_adenyl_dom"/>
</dbReference>
<dbReference type="STRING" id="999415.HMPREF9943_00388"/>
<accession>M2PAJ7</accession>
<dbReference type="BioCyc" id="ECAT999415-HMP:GTTI-398-MONOMER"/>
<dbReference type="RefSeq" id="WP_004801555.1">
    <property type="nucleotide sequence ID" value="NZ_KB446646.1"/>
</dbReference>
<evidence type="ECO:0000313" key="2">
    <source>
        <dbReference type="EMBL" id="EMD17387.1"/>
    </source>
</evidence>
<dbReference type="Gene3D" id="3.40.50.12780">
    <property type="entry name" value="N-terminal domain of ligase-like"/>
    <property type="match status" value="1"/>
</dbReference>
<dbReference type="SUPFAM" id="SSF56801">
    <property type="entry name" value="Acetyl-CoA synthetase-like"/>
    <property type="match status" value="1"/>
</dbReference>
<evidence type="ECO:0000259" key="1">
    <source>
        <dbReference type="Pfam" id="PF00501"/>
    </source>
</evidence>
<dbReference type="InterPro" id="IPR045851">
    <property type="entry name" value="AMP-bd_C_sf"/>
</dbReference>
<dbReference type="Proteomes" id="UP000011758">
    <property type="component" value="Unassembled WGS sequence"/>
</dbReference>
<protein>
    <submittedName>
        <fullName evidence="2">Amino acid adenylation domain-containing protein</fullName>
    </submittedName>
</protein>
<dbReference type="eggNOG" id="COG1020">
    <property type="taxonomic scope" value="Bacteria"/>
</dbReference>
<sequence>MKNILQKIEKFKDSNKIVMSDEITELTYSQLITNAQRIGSALLNVSKRNTPIAVMLPKSTACLYSFLGVVYSGHFYVVIDDQMPLERIEKIFSGLNPVALITNKDYQEKAESLNVPVYYLEDIFDTEINEVGLQQIRNLSIDTDPLYALYTSGSTGMPKGALLTHRNVLNYIDWVIETFDINENTVFGSQTPFYFSMSVTDIFSTLFTGATLHIMPKKFFAFPVKLVELMNTKKVNTIYWVPSALGIFANMKVLDYVELPDLKKVMFAGEAMPTKHLNYWMDKRPDIEYANLYGPTETTDICTYYKVDRKFKNNESLPIGKHCDNCDVFILDDQNKEITEIDKQGELCARGGFLAAGYYNNPEKTQAAFMQNPLNTFYPEMMYRTGDLVKYNDRGELIYITRKDYQIKHMGYRIELGEIETAVYGLDAIKSCVVIFDDEKDKIVLVYQGKISDKEIIDGLKDKVPHYMLPNVMKKVRNMPMNQNGKIDRKYLKTNYGGL</sequence>
<dbReference type="PANTHER" id="PTHR45527:SF1">
    <property type="entry name" value="FATTY ACID SYNTHASE"/>
    <property type="match status" value="1"/>
</dbReference>
<dbReference type="NCBIfam" id="TIGR01733">
    <property type="entry name" value="AA-adenyl-dom"/>
    <property type="match status" value="1"/>
</dbReference>
<reference evidence="2 3" key="1">
    <citation type="submission" date="2013-02" db="EMBL/GenBank/DDBJ databases">
        <title>The Genome Sequence of Lactobacillus catenaformis F0143.</title>
        <authorList>
            <consortium name="The Broad Institute Genome Sequencing Platform"/>
            <person name="Earl A."/>
            <person name="Ward D."/>
            <person name="Feldgarden M."/>
            <person name="Gevers D."/>
            <person name="Izard J."/>
            <person name="Blanton J.M."/>
            <person name="Mathney J."/>
            <person name="Dewhirst F.E."/>
            <person name="Young S.K."/>
            <person name="Zeng Q."/>
            <person name="Gargeya S."/>
            <person name="Fitzgerald M."/>
            <person name="Haas B."/>
            <person name="Abouelleil A."/>
            <person name="Alvarado L."/>
            <person name="Arachchi H.M."/>
            <person name="Berlin A."/>
            <person name="Chapman S.B."/>
            <person name="Gearin G."/>
            <person name="Goldberg J."/>
            <person name="Griggs A."/>
            <person name="Gujja S."/>
            <person name="Hansen M."/>
            <person name="Heiman D."/>
            <person name="Howarth C."/>
            <person name="Larimer J."/>
            <person name="Lui A."/>
            <person name="MacDonald P.J.P."/>
            <person name="McCowen C."/>
            <person name="Montmayeur A."/>
            <person name="Murphy C."/>
            <person name="Neiman D."/>
            <person name="Pearson M."/>
            <person name="Priest M."/>
            <person name="Roberts A."/>
            <person name="Saif S."/>
            <person name="Shea T."/>
            <person name="Sisk P."/>
            <person name="Stolte C."/>
            <person name="Sykes S."/>
            <person name="Wortman J."/>
            <person name="Nusbaum C."/>
            <person name="Birren B."/>
        </authorList>
    </citation>
    <scope>NUCLEOTIDE SEQUENCE [LARGE SCALE GENOMIC DNA]</scope>
    <source>
        <strain evidence="2 3">OT 569</strain>
    </source>
</reference>
<dbReference type="PANTHER" id="PTHR45527">
    <property type="entry name" value="NONRIBOSOMAL PEPTIDE SYNTHETASE"/>
    <property type="match status" value="1"/>
</dbReference>
<name>M2PAJ7_9FIRM</name>
<dbReference type="GO" id="GO:0005737">
    <property type="term" value="C:cytoplasm"/>
    <property type="evidence" value="ECO:0007669"/>
    <property type="project" value="TreeGrafter"/>
</dbReference>
<dbReference type="GO" id="GO:0031177">
    <property type="term" value="F:phosphopantetheine binding"/>
    <property type="evidence" value="ECO:0007669"/>
    <property type="project" value="TreeGrafter"/>
</dbReference>
<dbReference type="GO" id="GO:0044550">
    <property type="term" value="P:secondary metabolite biosynthetic process"/>
    <property type="evidence" value="ECO:0007669"/>
    <property type="project" value="TreeGrafter"/>
</dbReference>
<dbReference type="InterPro" id="IPR042099">
    <property type="entry name" value="ANL_N_sf"/>
</dbReference>
<proteinExistence type="predicted"/>
<evidence type="ECO:0000313" key="3">
    <source>
        <dbReference type="Proteomes" id="UP000011758"/>
    </source>
</evidence>
<dbReference type="Pfam" id="PF00501">
    <property type="entry name" value="AMP-binding"/>
    <property type="match status" value="1"/>
</dbReference>
<keyword evidence="3" id="KW-1185">Reference proteome</keyword>
<organism evidence="2 3">
    <name type="scientific">Eggerthia catenaformis OT 569 = DSM 20559</name>
    <dbReference type="NCBI Taxonomy" id="999415"/>
    <lineage>
        <taxon>Bacteria</taxon>
        <taxon>Bacillati</taxon>
        <taxon>Bacillota</taxon>
        <taxon>Erysipelotrichia</taxon>
        <taxon>Erysipelotrichales</taxon>
        <taxon>Coprobacillaceae</taxon>
        <taxon>Eggerthia</taxon>
    </lineage>
</organism>
<dbReference type="Gene3D" id="3.30.300.30">
    <property type="match status" value="1"/>
</dbReference>
<comment type="caution">
    <text evidence="2">The sequence shown here is derived from an EMBL/GenBank/DDBJ whole genome shotgun (WGS) entry which is preliminary data.</text>
</comment>
<dbReference type="InterPro" id="IPR000873">
    <property type="entry name" value="AMP-dep_synth/lig_dom"/>
</dbReference>
<feature type="domain" description="AMP-dependent synthetase/ligase" evidence="1">
    <location>
        <begin position="14"/>
        <end position="359"/>
    </location>
</feature>
<dbReference type="EMBL" id="AGEJ01000007">
    <property type="protein sequence ID" value="EMD17387.1"/>
    <property type="molecule type" value="Genomic_DNA"/>
</dbReference>
<dbReference type="OrthoDB" id="2203190at2"/>
<dbReference type="AlphaFoldDB" id="M2PAJ7"/>
<dbReference type="CDD" id="cd05930">
    <property type="entry name" value="A_NRPS"/>
    <property type="match status" value="1"/>
</dbReference>
<gene>
    <name evidence="2" type="ORF">HMPREF9943_00388</name>
</gene>
<dbReference type="GO" id="GO:0043041">
    <property type="term" value="P:amino acid activation for nonribosomal peptide biosynthetic process"/>
    <property type="evidence" value="ECO:0007669"/>
    <property type="project" value="TreeGrafter"/>
</dbReference>
<dbReference type="PATRIC" id="fig|999415.3.peg.384"/>